<dbReference type="SUPFAM" id="SSF75005">
    <property type="entry name" value="Arabinanase/levansucrase/invertase"/>
    <property type="match status" value="1"/>
</dbReference>
<dbReference type="EMBL" id="OY731400">
    <property type="protein sequence ID" value="CAJ1940816.1"/>
    <property type="molecule type" value="Genomic_DNA"/>
</dbReference>
<proteinExistence type="predicted"/>
<gene>
    <name evidence="1" type="ORF">AYBTSS11_LOCUS9923</name>
</gene>
<name>A0AA86S652_9FABA</name>
<dbReference type="InterPro" id="IPR050551">
    <property type="entry name" value="Fructan_Metab_Enzymes"/>
</dbReference>
<keyword evidence="2" id="KW-1185">Reference proteome</keyword>
<dbReference type="Gene3D" id="2.115.10.20">
    <property type="entry name" value="Glycosyl hydrolase domain, family 43"/>
    <property type="match status" value="1"/>
</dbReference>
<evidence type="ECO:0000313" key="1">
    <source>
        <dbReference type="EMBL" id="CAJ1940816.1"/>
    </source>
</evidence>
<sequence>DDIEKGWAGLQCIPREVWLDESGNRLMQWPIEEVEKLHDKQISITGEKLFGGSVLEISGITASQ</sequence>
<feature type="non-terminal residue" evidence="1">
    <location>
        <position position="64"/>
    </location>
</feature>
<reference evidence="1" key="1">
    <citation type="submission" date="2023-10" db="EMBL/GenBank/DDBJ databases">
        <authorList>
            <person name="Domelevo Entfellner J.-B."/>
        </authorList>
    </citation>
    <scope>NUCLEOTIDE SEQUENCE</scope>
</reference>
<dbReference type="AlphaFoldDB" id="A0AA86S652"/>
<dbReference type="PANTHER" id="PTHR31953">
    <property type="entry name" value="BETA-FRUCTOFURANOSIDASE, INSOLUBLE ISOENZYME CWINV1-RELATED"/>
    <property type="match status" value="1"/>
</dbReference>
<organism evidence="1 2">
    <name type="scientific">Sphenostylis stenocarpa</name>
    <dbReference type="NCBI Taxonomy" id="92480"/>
    <lineage>
        <taxon>Eukaryota</taxon>
        <taxon>Viridiplantae</taxon>
        <taxon>Streptophyta</taxon>
        <taxon>Embryophyta</taxon>
        <taxon>Tracheophyta</taxon>
        <taxon>Spermatophyta</taxon>
        <taxon>Magnoliopsida</taxon>
        <taxon>eudicotyledons</taxon>
        <taxon>Gunneridae</taxon>
        <taxon>Pentapetalae</taxon>
        <taxon>rosids</taxon>
        <taxon>fabids</taxon>
        <taxon>Fabales</taxon>
        <taxon>Fabaceae</taxon>
        <taxon>Papilionoideae</taxon>
        <taxon>50 kb inversion clade</taxon>
        <taxon>NPAAA clade</taxon>
        <taxon>indigoferoid/millettioid clade</taxon>
        <taxon>Phaseoleae</taxon>
        <taxon>Sphenostylis</taxon>
    </lineage>
</organism>
<evidence type="ECO:0000313" key="2">
    <source>
        <dbReference type="Proteomes" id="UP001189624"/>
    </source>
</evidence>
<dbReference type="Gramene" id="rna-AYBTSS11_LOCUS9923">
    <property type="protein sequence ID" value="CAJ1940816.1"/>
    <property type="gene ID" value="gene-AYBTSS11_LOCUS9923"/>
</dbReference>
<dbReference type="Proteomes" id="UP001189624">
    <property type="component" value="Chromosome 3"/>
</dbReference>
<dbReference type="InterPro" id="IPR023296">
    <property type="entry name" value="Glyco_hydro_beta-prop_sf"/>
</dbReference>
<accession>A0AA86S652</accession>
<feature type="non-terminal residue" evidence="1">
    <location>
        <position position="1"/>
    </location>
</feature>
<protein>
    <submittedName>
        <fullName evidence="1">Uncharacterized protein</fullName>
    </submittedName>
</protein>